<dbReference type="NCBIfam" id="TIGR00671">
    <property type="entry name" value="baf"/>
    <property type="match status" value="1"/>
</dbReference>
<dbReference type="Gene3D" id="3.30.420.40">
    <property type="match status" value="2"/>
</dbReference>
<comment type="pathway">
    <text evidence="4 16">Cofactor biosynthesis; coenzyme A biosynthesis; CoA from (R)-pantothenate: step 1/5.</text>
</comment>
<comment type="caution">
    <text evidence="16">Lacks conserved residue(s) required for the propagation of feature annotation.</text>
</comment>
<dbReference type="InterPro" id="IPR043129">
    <property type="entry name" value="ATPase_NBD"/>
</dbReference>
<dbReference type="InterPro" id="IPR004619">
    <property type="entry name" value="Type_III_PanK"/>
</dbReference>
<name>A0A809S8J3_9PROT</name>
<dbReference type="UniPathway" id="UPA00241">
    <property type="reaction ID" value="UER00352"/>
</dbReference>
<dbReference type="AlphaFoldDB" id="A0A809S8J3"/>
<dbReference type="GO" id="GO:0004594">
    <property type="term" value="F:pantothenate kinase activity"/>
    <property type="evidence" value="ECO:0007669"/>
    <property type="project" value="UniProtKB-UniRule"/>
</dbReference>
<evidence type="ECO:0000256" key="3">
    <source>
        <dbReference type="ARBA" id="ARBA00004496"/>
    </source>
</evidence>
<evidence type="ECO:0000256" key="8">
    <source>
        <dbReference type="ARBA" id="ARBA00022679"/>
    </source>
</evidence>
<dbReference type="SUPFAM" id="SSF53067">
    <property type="entry name" value="Actin-like ATPase domain"/>
    <property type="match status" value="2"/>
</dbReference>
<organism evidence="17 18">
    <name type="scientific">Candidatus Desulfobacillus denitrificans</name>
    <dbReference type="NCBI Taxonomy" id="2608985"/>
    <lineage>
        <taxon>Bacteria</taxon>
        <taxon>Pseudomonadati</taxon>
        <taxon>Pseudomonadota</taxon>
        <taxon>Betaproteobacteria</taxon>
        <taxon>Candidatus Desulfobacillus</taxon>
    </lineage>
</organism>
<comment type="subcellular location">
    <subcellularLocation>
        <location evidence="3 16">Cytoplasm</location>
    </subcellularLocation>
</comment>
<dbReference type="GO" id="GO:0005737">
    <property type="term" value="C:cytoplasm"/>
    <property type="evidence" value="ECO:0007669"/>
    <property type="project" value="UniProtKB-SubCell"/>
</dbReference>
<evidence type="ECO:0000256" key="5">
    <source>
        <dbReference type="ARBA" id="ARBA00011738"/>
    </source>
</evidence>
<dbReference type="KEGG" id="ddz:DSYM_03330"/>
<protein>
    <recommendedName>
        <fullName evidence="15 16">Type III pantothenate kinase</fullName>
        <ecNumber evidence="6 16">2.7.1.33</ecNumber>
    </recommendedName>
    <alternativeName>
        <fullName evidence="16">PanK-III</fullName>
    </alternativeName>
    <alternativeName>
        <fullName evidence="16">Pantothenic acid kinase</fullName>
    </alternativeName>
</protein>
<keyword evidence="9 16" id="KW-0547">Nucleotide-binding</keyword>
<feature type="binding site" evidence="16">
    <location>
        <begin position="6"/>
        <end position="13"/>
    </location>
    <ligand>
        <name>ATP</name>
        <dbReference type="ChEBI" id="CHEBI:30616"/>
    </ligand>
</feature>
<evidence type="ECO:0000256" key="6">
    <source>
        <dbReference type="ARBA" id="ARBA00012102"/>
    </source>
</evidence>
<dbReference type="PANTHER" id="PTHR34265">
    <property type="entry name" value="TYPE III PANTOTHENATE KINASE"/>
    <property type="match status" value="1"/>
</dbReference>
<evidence type="ECO:0000256" key="14">
    <source>
        <dbReference type="ARBA" id="ARBA00038036"/>
    </source>
</evidence>
<dbReference type="HAMAP" id="MF_01274">
    <property type="entry name" value="Pantothen_kinase_3"/>
    <property type="match status" value="1"/>
</dbReference>
<evidence type="ECO:0000256" key="7">
    <source>
        <dbReference type="ARBA" id="ARBA00022490"/>
    </source>
</evidence>
<evidence type="ECO:0000256" key="12">
    <source>
        <dbReference type="ARBA" id="ARBA00022958"/>
    </source>
</evidence>
<dbReference type="GO" id="GO:0015937">
    <property type="term" value="P:coenzyme A biosynthetic process"/>
    <property type="evidence" value="ECO:0007669"/>
    <property type="project" value="UniProtKB-UniRule"/>
</dbReference>
<dbReference type="PANTHER" id="PTHR34265:SF1">
    <property type="entry name" value="TYPE III PANTOTHENATE KINASE"/>
    <property type="match status" value="1"/>
</dbReference>
<comment type="function">
    <text evidence="16">Catalyzes the phosphorylation of pantothenate (Pan), the first step in CoA biosynthesis.</text>
</comment>
<evidence type="ECO:0000256" key="1">
    <source>
        <dbReference type="ARBA" id="ARBA00001206"/>
    </source>
</evidence>
<evidence type="ECO:0000313" key="18">
    <source>
        <dbReference type="Proteomes" id="UP000662914"/>
    </source>
</evidence>
<keyword evidence="8 16" id="KW-0808">Transferase</keyword>
<keyword evidence="12 16" id="KW-0630">Potassium</keyword>
<sequence length="241" mass="24983">MILAIDCGNTRLKWGVHDGARWLAQGLLDYAELPGLAELLRAQPRAARAVACNVAGTQAGEAVESALASLGIPLHWAKSQSAQHGVRNLYEQPERLGADRWAALIGARARHAQACLVVCAGTATTIDVLDAEGNFQGGLILPGVAVMCRALAASTAQLPLAAGRFAGLPRNTADAIVSGCLQAQAGAIERMFEQVAGHPGATCLVSGGAAPQFYDLLRVPKLRVDNLVLEGLARIGGALTP</sequence>
<evidence type="ECO:0000256" key="4">
    <source>
        <dbReference type="ARBA" id="ARBA00005225"/>
    </source>
</evidence>
<feature type="binding site" evidence="16">
    <location>
        <begin position="97"/>
        <end position="100"/>
    </location>
    <ligand>
        <name>substrate</name>
    </ligand>
</feature>
<evidence type="ECO:0000313" key="17">
    <source>
        <dbReference type="EMBL" id="BBO19634.1"/>
    </source>
</evidence>
<evidence type="ECO:0000256" key="16">
    <source>
        <dbReference type="HAMAP-Rule" id="MF_01274"/>
    </source>
</evidence>
<reference evidence="17" key="1">
    <citation type="journal article" name="DNA Res.">
        <title>The physiological potential of anammox bacteria as revealed by their core genome structure.</title>
        <authorList>
            <person name="Okubo T."/>
            <person name="Toyoda A."/>
            <person name="Fukuhara K."/>
            <person name="Uchiyama I."/>
            <person name="Harigaya Y."/>
            <person name="Kuroiwa M."/>
            <person name="Suzuki T."/>
            <person name="Murakami Y."/>
            <person name="Suwa Y."/>
            <person name="Takami H."/>
        </authorList>
    </citation>
    <scope>NUCLEOTIDE SEQUENCE</scope>
    <source>
        <strain evidence="17">317325-3</strain>
    </source>
</reference>
<keyword evidence="11 16" id="KW-0067">ATP-binding</keyword>
<proteinExistence type="inferred from homology"/>
<accession>A0A809S8J3</accession>
<gene>
    <name evidence="16" type="primary">coaX</name>
    <name evidence="17" type="ORF">DSYM_03330</name>
</gene>
<evidence type="ECO:0000256" key="9">
    <source>
        <dbReference type="ARBA" id="ARBA00022741"/>
    </source>
</evidence>
<evidence type="ECO:0000256" key="13">
    <source>
        <dbReference type="ARBA" id="ARBA00022993"/>
    </source>
</evidence>
<dbReference type="Pfam" id="PF03309">
    <property type="entry name" value="Pan_kinase"/>
    <property type="match status" value="1"/>
</dbReference>
<dbReference type="Proteomes" id="UP000662914">
    <property type="component" value="Chromosome"/>
</dbReference>
<feature type="binding site" evidence="16">
    <location>
        <position position="122"/>
    </location>
    <ligand>
        <name>ATP</name>
        <dbReference type="ChEBI" id="CHEBI:30616"/>
    </ligand>
</feature>
<keyword evidence="10 16" id="KW-0418">Kinase</keyword>
<feature type="binding site" evidence="16">
    <location>
        <position position="90"/>
    </location>
    <ligand>
        <name>substrate</name>
    </ligand>
</feature>
<comment type="cofactor">
    <cofactor evidence="2">
        <name>K(+)</name>
        <dbReference type="ChEBI" id="CHEBI:29103"/>
    </cofactor>
</comment>
<dbReference type="GO" id="GO:0005524">
    <property type="term" value="F:ATP binding"/>
    <property type="evidence" value="ECO:0007669"/>
    <property type="project" value="UniProtKB-UniRule"/>
</dbReference>
<evidence type="ECO:0000256" key="10">
    <source>
        <dbReference type="ARBA" id="ARBA00022777"/>
    </source>
</evidence>
<feature type="binding site" evidence="16">
    <location>
        <position position="172"/>
    </location>
    <ligand>
        <name>substrate</name>
    </ligand>
</feature>
<evidence type="ECO:0000256" key="2">
    <source>
        <dbReference type="ARBA" id="ARBA00001958"/>
    </source>
</evidence>
<dbReference type="CDD" id="cd24015">
    <property type="entry name" value="ASKHA_NBD_PanK-III"/>
    <property type="match status" value="1"/>
</dbReference>
<evidence type="ECO:0000256" key="15">
    <source>
        <dbReference type="ARBA" id="ARBA00040883"/>
    </source>
</evidence>
<keyword evidence="7 16" id="KW-0963">Cytoplasm</keyword>
<evidence type="ECO:0000256" key="11">
    <source>
        <dbReference type="ARBA" id="ARBA00022840"/>
    </source>
</evidence>
<comment type="subunit">
    <text evidence="5 16">Homodimer.</text>
</comment>
<keyword evidence="13 16" id="KW-0173">Coenzyme A biosynthesis</keyword>
<dbReference type="EC" id="2.7.1.33" evidence="6 16"/>
<comment type="catalytic activity">
    <reaction evidence="1 16">
        <text>(R)-pantothenate + ATP = (R)-4'-phosphopantothenate + ADP + H(+)</text>
        <dbReference type="Rhea" id="RHEA:16373"/>
        <dbReference type="ChEBI" id="CHEBI:10986"/>
        <dbReference type="ChEBI" id="CHEBI:15378"/>
        <dbReference type="ChEBI" id="CHEBI:29032"/>
        <dbReference type="ChEBI" id="CHEBI:30616"/>
        <dbReference type="ChEBI" id="CHEBI:456216"/>
        <dbReference type="EC" id="2.7.1.33"/>
    </reaction>
</comment>
<feature type="active site" description="Proton acceptor" evidence="16">
    <location>
        <position position="99"/>
    </location>
</feature>
<comment type="cofactor">
    <cofactor evidence="16">
        <name>NH4(+)</name>
        <dbReference type="ChEBI" id="CHEBI:28938"/>
    </cofactor>
    <cofactor evidence="16">
        <name>K(+)</name>
        <dbReference type="ChEBI" id="CHEBI:29103"/>
    </cofactor>
    <text evidence="16">A monovalent cation. Ammonium or potassium.</text>
</comment>
<dbReference type="EMBL" id="AP021857">
    <property type="protein sequence ID" value="BBO19634.1"/>
    <property type="molecule type" value="Genomic_DNA"/>
</dbReference>
<comment type="similarity">
    <text evidence="14 16">Belongs to the type III pantothenate kinase family.</text>
</comment>